<dbReference type="InterPro" id="IPR025665">
    <property type="entry name" value="Beta-barrel_OMP_2"/>
</dbReference>
<protein>
    <submittedName>
        <fullName evidence="3">PorT family protein</fullName>
    </submittedName>
</protein>
<feature type="chain" id="PRO_5022772642" evidence="1">
    <location>
        <begin position="20"/>
        <end position="196"/>
    </location>
</feature>
<reference evidence="4" key="1">
    <citation type="submission" date="2019-08" db="EMBL/GenBank/DDBJ databases">
        <title>Seonamhaeicola sediminis sp. nov., isolated from marine sediment.</title>
        <authorList>
            <person name="Cao W.R."/>
        </authorList>
    </citation>
    <scope>NUCLEOTIDE SEQUENCE [LARGE SCALE GENOMIC DNA]</scope>
    <source>
        <strain evidence="4">Gy8</strain>
    </source>
</reference>
<accession>A0A5C7AT87</accession>
<proteinExistence type="predicted"/>
<dbReference type="RefSeq" id="WP_147132734.1">
    <property type="nucleotide sequence ID" value="NZ_VOSC01000019.1"/>
</dbReference>
<feature type="signal peptide" evidence="1">
    <location>
        <begin position="1"/>
        <end position="19"/>
    </location>
</feature>
<dbReference type="OrthoDB" id="1259003at2"/>
<dbReference type="AlphaFoldDB" id="A0A5C7AT87"/>
<comment type="caution">
    <text evidence="3">The sequence shown here is derived from an EMBL/GenBank/DDBJ whole genome shotgun (WGS) entry which is preliminary data.</text>
</comment>
<keyword evidence="1" id="KW-0732">Signal</keyword>
<feature type="domain" description="Outer membrane protein beta-barrel" evidence="2">
    <location>
        <begin position="19"/>
        <end position="176"/>
    </location>
</feature>
<organism evidence="3 4">
    <name type="scientific">Seonamhaeicola algicola</name>
    <dbReference type="NCBI Taxonomy" id="1719036"/>
    <lineage>
        <taxon>Bacteria</taxon>
        <taxon>Pseudomonadati</taxon>
        <taxon>Bacteroidota</taxon>
        <taxon>Flavobacteriia</taxon>
        <taxon>Flavobacteriales</taxon>
        <taxon>Flavobacteriaceae</taxon>
    </lineage>
</organism>
<dbReference type="SUPFAM" id="SSF56925">
    <property type="entry name" value="OMPA-like"/>
    <property type="match status" value="1"/>
</dbReference>
<sequence length="196" mass="21895">MKKTVLFTLLLVFSVYGFAQEKTIDTTSINTPKKQDNYVFKGVKYGIRGGYNISNLDFEDTPPMINKHRNSIYFGFFAQIGFSKTIAIAPELQFSAEGAKDEKIHLDYIQAPILLKVRLSEKIHVGAGPQVGLKVHKVDDAVNNFAYSAVGAIEYKINYALFADVRYTYGIRNVFEDASGLSAKNTNIQIGVGYKF</sequence>
<evidence type="ECO:0000313" key="4">
    <source>
        <dbReference type="Proteomes" id="UP000321790"/>
    </source>
</evidence>
<dbReference type="Proteomes" id="UP000321790">
    <property type="component" value="Unassembled WGS sequence"/>
</dbReference>
<name>A0A5C7AT87_9FLAO</name>
<dbReference type="InterPro" id="IPR011250">
    <property type="entry name" value="OMP/PagP_B-barrel"/>
</dbReference>
<evidence type="ECO:0000256" key="1">
    <source>
        <dbReference type="SAM" id="SignalP"/>
    </source>
</evidence>
<evidence type="ECO:0000313" key="3">
    <source>
        <dbReference type="EMBL" id="TXE11527.1"/>
    </source>
</evidence>
<evidence type="ECO:0000259" key="2">
    <source>
        <dbReference type="Pfam" id="PF13568"/>
    </source>
</evidence>
<gene>
    <name evidence="3" type="ORF">FUA26_05510</name>
</gene>
<dbReference type="EMBL" id="VOSC01000019">
    <property type="protein sequence ID" value="TXE11527.1"/>
    <property type="molecule type" value="Genomic_DNA"/>
</dbReference>
<dbReference type="Pfam" id="PF13568">
    <property type="entry name" value="OMP_b-brl_2"/>
    <property type="match status" value="1"/>
</dbReference>
<keyword evidence="4" id="KW-1185">Reference proteome</keyword>
<dbReference type="Gene3D" id="2.40.160.20">
    <property type="match status" value="1"/>
</dbReference>